<dbReference type="OrthoDB" id="6782434at2759"/>
<dbReference type="PANTHER" id="PTHR37162">
    <property type="entry name" value="HAT FAMILY DIMERISATION DOMAINCONTAINING PROTEIN-RELATED"/>
    <property type="match status" value="1"/>
</dbReference>
<dbReference type="AlphaFoldDB" id="A0A9Q1F8F7"/>
<reference evidence="1" key="1">
    <citation type="journal article" date="2023" name="Science">
        <title>Genome structures resolve the early diversification of teleost fishes.</title>
        <authorList>
            <person name="Parey E."/>
            <person name="Louis A."/>
            <person name="Montfort J."/>
            <person name="Bouchez O."/>
            <person name="Roques C."/>
            <person name="Iampietro C."/>
            <person name="Lluch J."/>
            <person name="Castinel A."/>
            <person name="Donnadieu C."/>
            <person name="Desvignes T."/>
            <person name="Floi Bucao C."/>
            <person name="Jouanno E."/>
            <person name="Wen M."/>
            <person name="Mejri S."/>
            <person name="Dirks R."/>
            <person name="Jansen H."/>
            <person name="Henkel C."/>
            <person name="Chen W.J."/>
            <person name="Zahm M."/>
            <person name="Cabau C."/>
            <person name="Klopp C."/>
            <person name="Thompson A.W."/>
            <person name="Robinson-Rechavi M."/>
            <person name="Braasch I."/>
            <person name="Lecointre G."/>
            <person name="Bobe J."/>
            <person name="Postlethwait J.H."/>
            <person name="Berthelot C."/>
            <person name="Roest Crollius H."/>
            <person name="Guiguen Y."/>
        </authorList>
    </citation>
    <scope>NUCLEOTIDE SEQUENCE</scope>
    <source>
        <strain evidence="1">WJC10195</strain>
    </source>
</reference>
<dbReference type="PANTHER" id="PTHR37162:SF10">
    <property type="entry name" value="DUF4371 DOMAIN-CONTAINING PROTEIN"/>
    <property type="match status" value="1"/>
</dbReference>
<evidence type="ECO:0000313" key="1">
    <source>
        <dbReference type="EMBL" id="KAJ8353379.1"/>
    </source>
</evidence>
<organism evidence="1 2">
    <name type="scientific">Synaphobranchus kaupii</name>
    <name type="common">Kaup's arrowtooth eel</name>
    <dbReference type="NCBI Taxonomy" id="118154"/>
    <lineage>
        <taxon>Eukaryota</taxon>
        <taxon>Metazoa</taxon>
        <taxon>Chordata</taxon>
        <taxon>Craniata</taxon>
        <taxon>Vertebrata</taxon>
        <taxon>Euteleostomi</taxon>
        <taxon>Actinopterygii</taxon>
        <taxon>Neopterygii</taxon>
        <taxon>Teleostei</taxon>
        <taxon>Anguilliformes</taxon>
        <taxon>Synaphobranchidae</taxon>
        <taxon>Synaphobranchus</taxon>
    </lineage>
</organism>
<dbReference type="EMBL" id="JAINUF010000007">
    <property type="protein sequence ID" value="KAJ8353379.1"/>
    <property type="molecule type" value="Genomic_DNA"/>
</dbReference>
<sequence>MLKVKFFSLATDGSNGKDAQLYPVVVRYFNEEVGRIVTQLLALPACEEIQSTGENIFKTVDTVLQSFNVPWKNCIAFGTDNAAVMMGVHKGVVSFIKKQNAAIHIQGCPCHLIHIAAQNAASKLPSRIDEFLIDIYYYLEKSSKRQKQLQQCQDLCGTQIRKILKHVNTRLLDQWPALMEFSKVRARLGKNPGMRHKPT</sequence>
<evidence type="ECO:0008006" key="3">
    <source>
        <dbReference type="Google" id="ProtNLM"/>
    </source>
</evidence>
<dbReference type="InterPro" id="IPR012337">
    <property type="entry name" value="RNaseH-like_sf"/>
</dbReference>
<protein>
    <recommendedName>
        <fullName evidence="3">DUF4371 domain-containing protein</fullName>
    </recommendedName>
</protein>
<keyword evidence="2" id="KW-1185">Reference proteome</keyword>
<comment type="caution">
    <text evidence="1">The sequence shown here is derived from an EMBL/GenBank/DDBJ whole genome shotgun (WGS) entry which is preliminary data.</text>
</comment>
<dbReference type="SUPFAM" id="SSF53098">
    <property type="entry name" value="Ribonuclease H-like"/>
    <property type="match status" value="1"/>
</dbReference>
<proteinExistence type="predicted"/>
<accession>A0A9Q1F8F7</accession>
<evidence type="ECO:0000313" key="2">
    <source>
        <dbReference type="Proteomes" id="UP001152622"/>
    </source>
</evidence>
<gene>
    <name evidence="1" type="ORF">SKAU_G00209460</name>
</gene>
<name>A0A9Q1F8F7_SYNKA</name>
<dbReference type="Proteomes" id="UP001152622">
    <property type="component" value="Chromosome 7"/>
</dbReference>